<accession>A0A511ZLK2</accession>
<keyword evidence="4" id="KW-1185">Reference proteome</keyword>
<dbReference type="STRING" id="582851.GCA_900162665_03863"/>
<keyword evidence="2" id="KW-0732">Signal</keyword>
<organism evidence="3 4">
    <name type="scientific">Oceanobacillus sojae</name>
    <dbReference type="NCBI Taxonomy" id="582851"/>
    <lineage>
        <taxon>Bacteria</taxon>
        <taxon>Bacillati</taxon>
        <taxon>Bacillota</taxon>
        <taxon>Bacilli</taxon>
        <taxon>Bacillales</taxon>
        <taxon>Bacillaceae</taxon>
        <taxon>Oceanobacillus</taxon>
    </lineage>
</organism>
<dbReference type="InterPro" id="IPR050245">
    <property type="entry name" value="PrsA_foldase"/>
</dbReference>
<dbReference type="OrthoDB" id="2969382at2"/>
<dbReference type="Proteomes" id="UP000321558">
    <property type="component" value="Unassembled WGS sequence"/>
</dbReference>
<dbReference type="SUPFAM" id="SSF109998">
    <property type="entry name" value="Triger factor/SurA peptide-binding domain-like"/>
    <property type="match status" value="1"/>
</dbReference>
<dbReference type="EMBL" id="BJYM01000012">
    <property type="protein sequence ID" value="GEN88290.1"/>
    <property type="molecule type" value="Genomic_DNA"/>
</dbReference>
<name>A0A511ZLK2_9BACI</name>
<comment type="caution">
    <text evidence="3">The sequence shown here is derived from an EMBL/GenBank/DDBJ whole genome shotgun (WGS) entry which is preliminary data.</text>
</comment>
<feature type="chain" id="PRO_5038730744" description="Peptidylprolyl isomerase" evidence="2">
    <location>
        <begin position="18"/>
        <end position="248"/>
    </location>
</feature>
<dbReference type="PROSITE" id="PS51257">
    <property type="entry name" value="PROKAR_LIPOPROTEIN"/>
    <property type="match status" value="1"/>
</dbReference>
<dbReference type="Pfam" id="PF13624">
    <property type="entry name" value="SurA_N_3"/>
    <property type="match status" value="1"/>
</dbReference>
<dbReference type="InterPro" id="IPR027304">
    <property type="entry name" value="Trigger_fact/SurA_dom_sf"/>
</dbReference>
<dbReference type="Gene3D" id="1.10.4030.10">
    <property type="entry name" value="Porin chaperone SurA, peptide-binding domain"/>
    <property type="match status" value="1"/>
</dbReference>
<evidence type="ECO:0000256" key="1">
    <source>
        <dbReference type="SAM" id="MobiDB-lite"/>
    </source>
</evidence>
<sequence>MKKFTLTIMMIITMLLAACGNDDNNAEKKEGDQQQENAGEQQEGAPEQQEQATPEFEDDEFLDEKEPVVSVNGEEVQGDAYNRAYPLVKSVMFQSGQDVEDTEALQDETIQFLVEQELIMQEATEAGVEVTDEEVQTELDAMKEAGEEQFQTTLDQLHLSEEQYAEQLEFDLATAKYMENEFDMEVTDEEVEEMYDQMAEQAGDQEIGELNDETRAQLEGMIVQNKQREQYAEKVNELKESAEIEELI</sequence>
<reference evidence="3 4" key="1">
    <citation type="submission" date="2019-07" db="EMBL/GenBank/DDBJ databases">
        <title>Whole genome shotgun sequence of Oceanobacillus sojae NBRC 105379.</title>
        <authorList>
            <person name="Hosoyama A."/>
            <person name="Uohara A."/>
            <person name="Ohji S."/>
            <person name="Ichikawa N."/>
        </authorList>
    </citation>
    <scope>NUCLEOTIDE SEQUENCE [LARGE SCALE GENOMIC DNA]</scope>
    <source>
        <strain evidence="3 4">NBRC 105379</strain>
    </source>
</reference>
<feature type="region of interest" description="Disordered" evidence="1">
    <location>
        <begin position="22"/>
        <end position="61"/>
    </location>
</feature>
<dbReference type="AlphaFoldDB" id="A0A511ZLK2"/>
<dbReference type="PANTHER" id="PTHR47245">
    <property type="entry name" value="PEPTIDYLPROLYL ISOMERASE"/>
    <property type="match status" value="1"/>
</dbReference>
<dbReference type="PANTHER" id="PTHR47245:SF2">
    <property type="entry name" value="PEPTIDYL-PROLYL CIS-TRANS ISOMERASE HP_0175-RELATED"/>
    <property type="match status" value="1"/>
</dbReference>
<feature type="signal peptide" evidence="2">
    <location>
        <begin position="1"/>
        <end position="17"/>
    </location>
</feature>
<evidence type="ECO:0008006" key="5">
    <source>
        <dbReference type="Google" id="ProtNLM"/>
    </source>
</evidence>
<evidence type="ECO:0000313" key="4">
    <source>
        <dbReference type="Proteomes" id="UP000321558"/>
    </source>
</evidence>
<feature type="compositionally biased region" description="Low complexity" evidence="1">
    <location>
        <begin position="34"/>
        <end position="54"/>
    </location>
</feature>
<protein>
    <recommendedName>
        <fullName evidence="5">Peptidylprolyl isomerase</fullName>
    </recommendedName>
</protein>
<evidence type="ECO:0000256" key="2">
    <source>
        <dbReference type="SAM" id="SignalP"/>
    </source>
</evidence>
<dbReference type="RefSeq" id="WP_147211244.1">
    <property type="nucleotide sequence ID" value="NZ_BJYM01000012.1"/>
</dbReference>
<evidence type="ECO:0000313" key="3">
    <source>
        <dbReference type="EMBL" id="GEN88290.1"/>
    </source>
</evidence>
<proteinExistence type="predicted"/>
<gene>
    <name evidence="3" type="ORF">OSO01_30290</name>
</gene>